<evidence type="ECO:0000313" key="5">
    <source>
        <dbReference type="Proteomes" id="UP001165561"/>
    </source>
</evidence>
<dbReference type="InterPro" id="IPR036890">
    <property type="entry name" value="HATPase_C_sf"/>
</dbReference>
<evidence type="ECO:0000256" key="1">
    <source>
        <dbReference type="ARBA" id="ARBA00022527"/>
    </source>
</evidence>
<evidence type="ECO:0000256" key="2">
    <source>
        <dbReference type="SAM" id="MobiDB-lite"/>
    </source>
</evidence>
<dbReference type="GO" id="GO:0005524">
    <property type="term" value="F:ATP binding"/>
    <property type="evidence" value="ECO:0007669"/>
    <property type="project" value="UniProtKB-KW"/>
</dbReference>
<name>A0ABT5TU94_9MICO</name>
<dbReference type="Pfam" id="PF02518">
    <property type="entry name" value="HATPase_c"/>
    <property type="match status" value="1"/>
</dbReference>
<keyword evidence="4" id="KW-0067">ATP-binding</keyword>
<dbReference type="Gene3D" id="3.30.565.10">
    <property type="entry name" value="Histidine kinase-like ATPase, C-terminal domain"/>
    <property type="match status" value="1"/>
</dbReference>
<evidence type="ECO:0000259" key="3">
    <source>
        <dbReference type="Pfam" id="PF02518"/>
    </source>
</evidence>
<keyword evidence="1" id="KW-0723">Serine/threonine-protein kinase</keyword>
<keyword evidence="5" id="KW-1185">Reference proteome</keyword>
<comment type="caution">
    <text evidence="4">The sequence shown here is derived from an EMBL/GenBank/DDBJ whole genome shotgun (WGS) entry which is preliminary data.</text>
</comment>
<dbReference type="InterPro" id="IPR003594">
    <property type="entry name" value="HATPase_dom"/>
</dbReference>
<dbReference type="SUPFAM" id="SSF55874">
    <property type="entry name" value="ATPase domain of HSP90 chaperone/DNA topoisomerase II/histidine kinase"/>
    <property type="match status" value="1"/>
</dbReference>
<evidence type="ECO:0000313" key="4">
    <source>
        <dbReference type="EMBL" id="MDD9205624.1"/>
    </source>
</evidence>
<dbReference type="PANTHER" id="PTHR35526:SF3">
    <property type="entry name" value="ANTI-SIGMA-F FACTOR RSBW"/>
    <property type="match status" value="1"/>
</dbReference>
<feature type="domain" description="Histidine kinase/HSP90-like ATPase" evidence="3">
    <location>
        <begin position="1"/>
        <end position="70"/>
    </location>
</feature>
<keyword evidence="4" id="KW-0547">Nucleotide-binding</keyword>
<accession>A0ABT5TU94</accession>
<dbReference type="InterPro" id="IPR050267">
    <property type="entry name" value="Anti-sigma-factor_SerPK"/>
</dbReference>
<reference evidence="4" key="1">
    <citation type="submission" date="2023-02" db="EMBL/GenBank/DDBJ databases">
        <title>Georgenia sp.10Sc9-8, isolated from a soil sample collected from the Taklamakan desert.</title>
        <authorList>
            <person name="Liu S."/>
        </authorList>
    </citation>
    <scope>NUCLEOTIDE SEQUENCE</scope>
    <source>
        <strain evidence="4">10Sc9-8</strain>
    </source>
</reference>
<dbReference type="PANTHER" id="PTHR35526">
    <property type="entry name" value="ANTI-SIGMA-F FACTOR RSBW-RELATED"/>
    <property type="match status" value="1"/>
</dbReference>
<keyword evidence="1" id="KW-0418">Kinase</keyword>
<proteinExistence type="predicted"/>
<keyword evidence="1" id="KW-0808">Transferase</keyword>
<protein>
    <submittedName>
        <fullName evidence="4">ATP-binding protein</fullName>
    </submittedName>
</protein>
<gene>
    <name evidence="4" type="ORF">PU560_03965</name>
</gene>
<feature type="region of interest" description="Disordered" evidence="2">
    <location>
        <begin position="37"/>
        <end position="56"/>
    </location>
</feature>
<sequence>MISELATNALKYGTESGTVTVALYRAGAHWLVDVTDANAHTPPTQHPPDGGRAGRNGLLIIDRTTSAWGWYRDPDEADLKHVWATVPDPSA</sequence>
<dbReference type="Proteomes" id="UP001165561">
    <property type="component" value="Unassembled WGS sequence"/>
</dbReference>
<organism evidence="4 5">
    <name type="scientific">Georgenia halotolerans</name>
    <dbReference type="NCBI Taxonomy" id="3028317"/>
    <lineage>
        <taxon>Bacteria</taxon>
        <taxon>Bacillati</taxon>
        <taxon>Actinomycetota</taxon>
        <taxon>Actinomycetes</taxon>
        <taxon>Micrococcales</taxon>
        <taxon>Bogoriellaceae</taxon>
        <taxon>Georgenia</taxon>
    </lineage>
</organism>
<dbReference type="EMBL" id="JARACI010000582">
    <property type="protein sequence ID" value="MDD9205624.1"/>
    <property type="molecule type" value="Genomic_DNA"/>
</dbReference>
<dbReference type="CDD" id="cd16936">
    <property type="entry name" value="HATPase_RsbW-like"/>
    <property type="match status" value="1"/>
</dbReference>